<organism evidence="2">
    <name type="scientific">Bactrocera dorsalis</name>
    <name type="common">Oriental fruit fly</name>
    <name type="synonym">Dacus dorsalis</name>
    <dbReference type="NCBI Taxonomy" id="27457"/>
    <lineage>
        <taxon>Eukaryota</taxon>
        <taxon>Metazoa</taxon>
        <taxon>Ecdysozoa</taxon>
        <taxon>Arthropoda</taxon>
        <taxon>Hexapoda</taxon>
        <taxon>Insecta</taxon>
        <taxon>Pterygota</taxon>
        <taxon>Neoptera</taxon>
        <taxon>Endopterygota</taxon>
        <taxon>Diptera</taxon>
        <taxon>Brachycera</taxon>
        <taxon>Muscomorpha</taxon>
        <taxon>Tephritoidea</taxon>
        <taxon>Tephritidae</taxon>
        <taxon>Bactrocera</taxon>
        <taxon>Bactrocera</taxon>
    </lineage>
</organism>
<evidence type="ECO:0000313" key="2">
    <source>
        <dbReference type="EMBL" id="JAC49604.1"/>
    </source>
</evidence>
<dbReference type="OrthoDB" id="7914571at2759"/>
<reference evidence="2" key="1">
    <citation type="journal article" date="2014" name="BMC Genomics">
        <title>Characterizing the developmental transcriptome of the oriental fruit fly, Bactrocera dorsalis (Diptera: Tephritidae) through comparative genomic analysis with Drosophila melanogaster utilizing modENCODE datasets.</title>
        <authorList>
            <person name="Geib S.M."/>
            <person name="Calla B."/>
            <person name="Hall B."/>
            <person name="Hou S."/>
            <person name="Manoukis N.C."/>
        </authorList>
    </citation>
    <scope>NUCLEOTIDE SEQUENCE</scope>
    <source>
        <strain evidence="2">Punador</strain>
    </source>
</reference>
<dbReference type="AlphaFoldDB" id="A0A034W4G7"/>
<dbReference type="EMBL" id="GAKP01009348">
    <property type="protein sequence ID" value="JAC49604.1"/>
    <property type="molecule type" value="Transcribed_RNA"/>
</dbReference>
<evidence type="ECO:0000256" key="1">
    <source>
        <dbReference type="SAM" id="Coils"/>
    </source>
</evidence>
<proteinExistence type="predicted"/>
<name>A0A034W4G7_BACDO</name>
<feature type="coiled-coil region" evidence="1">
    <location>
        <begin position="371"/>
        <end position="416"/>
    </location>
</feature>
<protein>
    <submittedName>
        <fullName evidence="2">Uncharacterized protein</fullName>
    </submittedName>
</protein>
<keyword evidence="1" id="KW-0175">Coiled coil</keyword>
<accession>A0A034W4G7</accession>
<sequence length="470" mass="56516">MDDIEREVGRKSIAQFRKSIYGGDEVDFADIFQFDIDEDDHKKILDVMRDSLQRLPDSFRSNILDRFIDEHPELNWKIEETGEKDEDQDNLEDILKTFRFDSLIPSRWVEVHETFDRKLRPFSSAFMIRDSEKFWAIIQATKVAHFEPVRTYAVEKLGNDINNSLYMIFKMNLCKEEDFKLGDFEHFHVFSWTDDRFFARRHMKGIAWVDIFIKSLTVECLDAFKLRYDITELVRLLKPLLASFYSANPAFIKESKEVIENARLLLGFHDKVMKELEENLEFFCQKVNQITNISLHRRSANRDVVKNYFELETLAYVVRDPIEKRYQINYYKQKTADWQCYFENQERQIEEKLLKVQKKHNAEVYCHSSMMQCIYGIIEDYKRRIEELSQEYDRRFNELEDKNHKLKTNMDKIKIQTDFLMAEKEYMQARIEEMQKGKEVQLPKRKKRSLLSMLSSASVRELKKKRSKLN</sequence>